<gene>
    <name evidence="19" type="ORF">SAMN05216495_11367</name>
</gene>
<comment type="pathway">
    <text evidence="2 16">Amino-acid biosynthesis; L-lysine biosynthesis via DAP pathway; (S)-tetrahydrodipicolinate from L-aspartate: step 1/4.</text>
</comment>
<comment type="catalytic activity">
    <reaction evidence="13 15">
        <text>L-aspartate + ATP = 4-phospho-L-aspartate + ADP</text>
        <dbReference type="Rhea" id="RHEA:23776"/>
        <dbReference type="ChEBI" id="CHEBI:29991"/>
        <dbReference type="ChEBI" id="CHEBI:30616"/>
        <dbReference type="ChEBI" id="CHEBI:57535"/>
        <dbReference type="ChEBI" id="CHEBI:456216"/>
        <dbReference type="EC" id="2.7.2.4"/>
    </reaction>
</comment>
<dbReference type="EMBL" id="FNOP01000013">
    <property type="protein sequence ID" value="SDX12192.1"/>
    <property type="molecule type" value="Genomic_DNA"/>
</dbReference>
<keyword evidence="11" id="KW-0220">Diaminopimelate biosynthesis</keyword>
<dbReference type="GO" id="GO:0005829">
    <property type="term" value="C:cytosol"/>
    <property type="evidence" value="ECO:0007669"/>
    <property type="project" value="TreeGrafter"/>
</dbReference>
<dbReference type="UniPathway" id="UPA00034">
    <property type="reaction ID" value="UER00015"/>
</dbReference>
<feature type="binding site" evidence="14">
    <location>
        <position position="79"/>
    </location>
    <ligand>
        <name>substrate</name>
    </ligand>
</feature>
<dbReference type="EC" id="2.7.2.4" evidence="15"/>
<comment type="pathway">
    <text evidence="3 16">Amino-acid biosynthesis; L-methionine biosynthesis via de novo pathway; L-homoserine from L-aspartate: step 1/3.</text>
</comment>
<feature type="binding site" evidence="14">
    <location>
        <begin position="7"/>
        <end position="10"/>
    </location>
    <ligand>
        <name>ATP</name>
        <dbReference type="ChEBI" id="CHEBI:30616"/>
    </ligand>
</feature>
<keyword evidence="9 15" id="KW-0418">Kinase</keyword>
<dbReference type="FunFam" id="3.40.1160.10:FF:000002">
    <property type="entry name" value="Aspartokinase"/>
    <property type="match status" value="1"/>
</dbReference>
<dbReference type="UniPathway" id="UPA00050">
    <property type="reaction ID" value="UER00461"/>
</dbReference>
<evidence type="ECO:0000313" key="19">
    <source>
        <dbReference type="EMBL" id="SDX12192.1"/>
    </source>
</evidence>
<feature type="binding site" evidence="14">
    <location>
        <begin position="215"/>
        <end position="216"/>
    </location>
    <ligand>
        <name>ATP</name>
        <dbReference type="ChEBI" id="CHEBI:30616"/>
    </ligand>
</feature>
<evidence type="ECO:0000256" key="8">
    <source>
        <dbReference type="ARBA" id="ARBA00022741"/>
    </source>
</evidence>
<dbReference type="InterPro" id="IPR036393">
    <property type="entry name" value="AceGlu_kinase-like_sf"/>
</dbReference>
<dbReference type="PROSITE" id="PS00324">
    <property type="entry name" value="ASPARTOKINASE"/>
    <property type="match status" value="1"/>
</dbReference>
<sequence length="403" mass="42930">MKIIVQKFGGTSVATPATREKVVGKVQEAIAQGYAPIVVVSAMGRRGDPFATDTMIDMLKSVNPNPAPHELDLLMACGEIISSTVMAATLQERGLKAKALTGGQAGMITDDEYGNAKIRTVEPDNLLELVEQGIIPVVCGFQGVTADHKNVTTLGRGGSDTSAAAFGVAVHADKVEIYTDVDGVMTADPRIVKNAHIIKQISYDEIREMAHQGAKVIHPRAVEIVMRYGVPMVVKSTFSEAPGTLISKEDQPKEMEETDSLEEKHACGVASKNNIAFFSVNLDSSDGADLFDTLAKNGVSIGTMSLQPHSLMFAVYSAAADDAEKVLKAENCQYTKVENCAKVTVVGSHMGGVPGIMARFINALAKSGIEILQTTDSDNLISAIVREEQVKEAVNALHAAFQQ</sequence>
<dbReference type="RefSeq" id="WP_074707153.1">
    <property type="nucleotide sequence ID" value="NZ_CALAKB010000031.1"/>
</dbReference>
<keyword evidence="7 15" id="KW-0808">Transferase</keyword>
<evidence type="ECO:0000256" key="11">
    <source>
        <dbReference type="ARBA" id="ARBA00022915"/>
    </source>
</evidence>
<evidence type="ECO:0000256" key="6">
    <source>
        <dbReference type="ARBA" id="ARBA00022605"/>
    </source>
</evidence>
<evidence type="ECO:0000256" key="12">
    <source>
        <dbReference type="ARBA" id="ARBA00023154"/>
    </source>
</evidence>
<feature type="binding site" evidence="14">
    <location>
        <begin position="179"/>
        <end position="180"/>
    </location>
    <ligand>
        <name>ATP</name>
        <dbReference type="ChEBI" id="CHEBI:30616"/>
    </ligand>
</feature>
<keyword evidence="12" id="KW-0457">Lysine biosynthesis</keyword>
<evidence type="ECO:0000256" key="5">
    <source>
        <dbReference type="ARBA" id="ARBA00010122"/>
    </source>
</evidence>
<dbReference type="InterPro" id="IPR045865">
    <property type="entry name" value="ACT-like_dom_sf"/>
</dbReference>
<evidence type="ECO:0000256" key="14">
    <source>
        <dbReference type="PIRSR" id="PIRSR000726-1"/>
    </source>
</evidence>
<comment type="pathway">
    <text evidence="4 16">Amino-acid biosynthesis; L-threonine biosynthesis; L-threonine from L-aspartate: step 1/5.</text>
</comment>
<dbReference type="PANTHER" id="PTHR21499:SF3">
    <property type="entry name" value="ASPARTOKINASE"/>
    <property type="match status" value="1"/>
</dbReference>
<dbReference type="GO" id="GO:0009089">
    <property type="term" value="P:lysine biosynthetic process via diaminopimelate"/>
    <property type="evidence" value="ECO:0007669"/>
    <property type="project" value="UniProtKB-UniPathway"/>
</dbReference>
<dbReference type="NCBIfam" id="NF006068">
    <property type="entry name" value="PRK08210.1"/>
    <property type="match status" value="1"/>
</dbReference>
<dbReference type="InterPro" id="IPR005260">
    <property type="entry name" value="Asp_kin_monofn"/>
</dbReference>
<evidence type="ECO:0000256" key="2">
    <source>
        <dbReference type="ARBA" id="ARBA00004766"/>
    </source>
</evidence>
<keyword evidence="8 14" id="KW-0547">Nucleotide-binding</keyword>
<dbReference type="PANTHER" id="PTHR21499">
    <property type="entry name" value="ASPARTATE KINASE"/>
    <property type="match status" value="1"/>
</dbReference>
<dbReference type="InterPro" id="IPR018042">
    <property type="entry name" value="Aspartate_kinase_CS"/>
</dbReference>
<comment type="similarity">
    <text evidence="5 15">Belongs to the aspartokinase family.</text>
</comment>
<dbReference type="NCBIfam" id="TIGR00657">
    <property type="entry name" value="asp_kinases"/>
    <property type="match status" value="1"/>
</dbReference>
<protein>
    <recommendedName>
        <fullName evidence="15">Aspartokinase</fullName>
        <ecNumber evidence="15">2.7.2.4</ecNumber>
    </recommendedName>
</protein>
<dbReference type="Proteomes" id="UP000182379">
    <property type="component" value="Unassembled WGS sequence"/>
</dbReference>
<dbReference type="GO" id="GO:0005524">
    <property type="term" value="F:ATP binding"/>
    <property type="evidence" value="ECO:0007669"/>
    <property type="project" value="UniProtKB-KW"/>
</dbReference>
<keyword evidence="10 14" id="KW-0067">ATP-binding</keyword>
<dbReference type="PIRSF" id="PIRSF000726">
    <property type="entry name" value="Asp_kin"/>
    <property type="match status" value="1"/>
</dbReference>
<dbReference type="InterPro" id="IPR027795">
    <property type="entry name" value="CASTOR_ACT_dom"/>
</dbReference>
<evidence type="ECO:0000256" key="15">
    <source>
        <dbReference type="RuleBase" id="RU003448"/>
    </source>
</evidence>
<keyword evidence="6 16" id="KW-0028">Amino-acid biosynthesis</keyword>
<dbReference type="Gene3D" id="3.30.2130.10">
    <property type="entry name" value="VC0802-like"/>
    <property type="match status" value="1"/>
</dbReference>
<evidence type="ECO:0000256" key="9">
    <source>
        <dbReference type="ARBA" id="ARBA00022777"/>
    </source>
</evidence>
<evidence type="ECO:0000256" key="16">
    <source>
        <dbReference type="RuleBase" id="RU004249"/>
    </source>
</evidence>
<evidence type="ECO:0000256" key="13">
    <source>
        <dbReference type="ARBA" id="ARBA00047872"/>
    </source>
</evidence>
<comment type="caution">
    <text evidence="19">The sequence shown here is derived from an EMBL/GenBank/DDBJ whole genome shotgun (WGS) entry which is preliminary data.</text>
</comment>
<dbReference type="Pfam" id="PF13840">
    <property type="entry name" value="ACT_7"/>
    <property type="match status" value="1"/>
</dbReference>
<evidence type="ECO:0000256" key="7">
    <source>
        <dbReference type="ARBA" id="ARBA00022679"/>
    </source>
</evidence>
<name>A0A1H2Z436_ACIFE</name>
<dbReference type="GO" id="GO:0009088">
    <property type="term" value="P:threonine biosynthetic process"/>
    <property type="evidence" value="ECO:0007669"/>
    <property type="project" value="UniProtKB-UniPathway"/>
</dbReference>
<reference evidence="19 20" key="1">
    <citation type="submission" date="2016-10" db="EMBL/GenBank/DDBJ databases">
        <authorList>
            <person name="Varghese N."/>
            <person name="Submissions S."/>
        </authorList>
    </citation>
    <scope>NUCLEOTIDE SEQUENCE [LARGE SCALE GENOMIC DNA]</scope>
    <source>
        <strain evidence="19 20">WCC6</strain>
    </source>
</reference>
<dbReference type="UniPathway" id="UPA00051">
    <property type="reaction ID" value="UER00462"/>
</dbReference>
<dbReference type="GO" id="GO:0019877">
    <property type="term" value="P:diaminopimelate biosynthetic process"/>
    <property type="evidence" value="ECO:0007669"/>
    <property type="project" value="UniProtKB-KW"/>
</dbReference>
<proteinExistence type="inferred from homology"/>
<evidence type="ECO:0000256" key="10">
    <source>
        <dbReference type="ARBA" id="ARBA00022840"/>
    </source>
</evidence>
<dbReference type="Pfam" id="PF00696">
    <property type="entry name" value="AA_kinase"/>
    <property type="match status" value="1"/>
</dbReference>
<feature type="binding site" evidence="14">
    <location>
        <position position="190"/>
    </location>
    <ligand>
        <name>ATP</name>
        <dbReference type="ChEBI" id="CHEBI:30616"/>
    </ligand>
</feature>
<dbReference type="InterPro" id="IPR001341">
    <property type="entry name" value="Asp_kinase"/>
</dbReference>
<accession>A0A1H2Z436</accession>
<dbReference type="InterPro" id="IPR001048">
    <property type="entry name" value="Asp/Glu/Uridylate_kinase"/>
</dbReference>
<dbReference type="SUPFAM" id="SSF55021">
    <property type="entry name" value="ACT-like"/>
    <property type="match status" value="2"/>
</dbReference>
<dbReference type="Gene3D" id="3.40.1160.10">
    <property type="entry name" value="Acetylglutamate kinase-like"/>
    <property type="match status" value="1"/>
</dbReference>
<evidence type="ECO:0000256" key="4">
    <source>
        <dbReference type="ARBA" id="ARBA00005139"/>
    </source>
</evidence>
<evidence type="ECO:0000313" key="20">
    <source>
        <dbReference type="Proteomes" id="UP000182379"/>
    </source>
</evidence>
<evidence type="ECO:0000256" key="3">
    <source>
        <dbReference type="ARBA" id="ARBA00004986"/>
    </source>
</evidence>
<evidence type="ECO:0000259" key="17">
    <source>
        <dbReference type="Pfam" id="PF00696"/>
    </source>
</evidence>
<dbReference type="GO" id="GO:0004072">
    <property type="term" value="F:aspartate kinase activity"/>
    <property type="evidence" value="ECO:0007669"/>
    <property type="project" value="UniProtKB-EC"/>
</dbReference>
<feature type="domain" description="Aspartate/glutamate/uridylate kinase" evidence="17">
    <location>
        <begin position="2"/>
        <end position="236"/>
    </location>
</feature>
<evidence type="ECO:0000256" key="1">
    <source>
        <dbReference type="ARBA" id="ARBA00003121"/>
    </source>
</evidence>
<organism evidence="19 20">
    <name type="scientific">Acidaminococcus fermentans</name>
    <dbReference type="NCBI Taxonomy" id="905"/>
    <lineage>
        <taxon>Bacteria</taxon>
        <taxon>Bacillati</taxon>
        <taxon>Bacillota</taxon>
        <taxon>Negativicutes</taxon>
        <taxon>Acidaminococcales</taxon>
        <taxon>Acidaminococcaceae</taxon>
        <taxon>Acidaminococcus</taxon>
    </lineage>
</organism>
<evidence type="ECO:0000259" key="18">
    <source>
        <dbReference type="Pfam" id="PF13840"/>
    </source>
</evidence>
<dbReference type="AlphaFoldDB" id="A0A1H2Z436"/>
<feature type="binding site" evidence="14">
    <location>
        <position position="52"/>
    </location>
    <ligand>
        <name>substrate</name>
    </ligand>
</feature>
<dbReference type="GO" id="GO:0009090">
    <property type="term" value="P:homoserine biosynthetic process"/>
    <property type="evidence" value="ECO:0007669"/>
    <property type="project" value="TreeGrafter"/>
</dbReference>
<dbReference type="SUPFAM" id="SSF53633">
    <property type="entry name" value="Carbamate kinase-like"/>
    <property type="match status" value="1"/>
</dbReference>
<comment type="function">
    <text evidence="1">Catalyzes the phosphorylation of the beta-carboxyl group of aspartic acid with ATP to yield 4-phospho-L-aspartate, which is involved in the branched biosynthetic pathway leading to the biosynthesis of amino acids threonine, isoleucine and methionine.</text>
</comment>
<feature type="domain" description="CASTOR ACT" evidence="18">
    <location>
        <begin position="338"/>
        <end position="398"/>
    </location>
</feature>